<comment type="caution">
    <text evidence="1">The sequence shown here is derived from an EMBL/GenBank/DDBJ whole genome shotgun (WGS) entry which is preliminary data.</text>
</comment>
<reference evidence="1" key="1">
    <citation type="submission" date="2021-06" db="EMBL/GenBank/DDBJ databases">
        <authorList>
            <person name="Kallberg Y."/>
            <person name="Tangrot J."/>
            <person name="Rosling A."/>
        </authorList>
    </citation>
    <scope>NUCLEOTIDE SEQUENCE</scope>
    <source>
        <strain evidence="1">BR232B</strain>
    </source>
</reference>
<accession>A0A9N9GPM1</accession>
<name>A0A9N9GPM1_9GLOM</name>
<keyword evidence="2" id="KW-1185">Reference proteome</keyword>
<dbReference type="OrthoDB" id="2401273at2759"/>
<organism evidence="1 2">
    <name type="scientific">Paraglomus brasilianum</name>
    <dbReference type="NCBI Taxonomy" id="144538"/>
    <lineage>
        <taxon>Eukaryota</taxon>
        <taxon>Fungi</taxon>
        <taxon>Fungi incertae sedis</taxon>
        <taxon>Mucoromycota</taxon>
        <taxon>Glomeromycotina</taxon>
        <taxon>Glomeromycetes</taxon>
        <taxon>Paraglomerales</taxon>
        <taxon>Paraglomeraceae</taxon>
        <taxon>Paraglomus</taxon>
    </lineage>
</organism>
<dbReference type="AlphaFoldDB" id="A0A9N9GPM1"/>
<proteinExistence type="predicted"/>
<evidence type="ECO:0000313" key="2">
    <source>
        <dbReference type="Proteomes" id="UP000789739"/>
    </source>
</evidence>
<dbReference type="Proteomes" id="UP000789739">
    <property type="component" value="Unassembled WGS sequence"/>
</dbReference>
<sequence length="253" mass="28771">MTAGVAATYSVKVASLTTQIPLPIHYDLSHPPDAITDYPPHQRQRHFVPPLVSERSWSVVEYENNTDSYSSNRRNNRGHVPQLKKKRIGASWLQTKLKKDRLETILMASEVMDQIHLHILKRRHPNNSHPLISHYTTMLATTLLSLRLPKHSLKYERRRPEDFVCRSEKIENYGVSGSEIEGDENCTQSQIVGKKSRTGEYCRRYRGGGNGVESVNCLPLHSGSTSPIIYVPSPGLRFSSDSLFFDIVKYSEP</sequence>
<protein>
    <submittedName>
        <fullName evidence="1">5908_t:CDS:1</fullName>
    </submittedName>
</protein>
<dbReference type="EMBL" id="CAJVPI010001531">
    <property type="protein sequence ID" value="CAG8616942.1"/>
    <property type="molecule type" value="Genomic_DNA"/>
</dbReference>
<evidence type="ECO:0000313" key="1">
    <source>
        <dbReference type="EMBL" id="CAG8616942.1"/>
    </source>
</evidence>
<gene>
    <name evidence="1" type="ORF">PBRASI_LOCUS8481</name>
</gene>
<feature type="non-terminal residue" evidence="1">
    <location>
        <position position="1"/>
    </location>
</feature>